<dbReference type="InterPro" id="IPR005162">
    <property type="entry name" value="Retrotrans_gag_dom"/>
</dbReference>
<feature type="region of interest" description="Disordered" evidence="1">
    <location>
        <begin position="170"/>
        <end position="194"/>
    </location>
</feature>
<accession>A0AAV9L6U4</accession>
<comment type="caution">
    <text evidence="3">The sequence shown here is derived from an EMBL/GenBank/DDBJ whole genome shotgun (WGS) entry which is preliminary data.</text>
</comment>
<dbReference type="AlphaFoldDB" id="A0AAV9L6U4"/>
<evidence type="ECO:0000313" key="3">
    <source>
        <dbReference type="EMBL" id="KAK4721436.1"/>
    </source>
</evidence>
<feature type="domain" description="Retrotransposon gag" evidence="2">
    <location>
        <begin position="68"/>
        <end position="114"/>
    </location>
</feature>
<dbReference type="Proteomes" id="UP001311915">
    <property type="component" value="Unassembled WGS sequence"/>
</dbReference>
<evidence type="ECO:0000256" key="1">
    <source>
        <dbReference type="SAM" id="MobiDB-lite"/>
    </source>
</evidence>
<proteinExistence type="predicted"/>
<dbReference type="EMBL" id="JAWPEI010000007">
    <property type="protein sequence ID" value="KAK4721436.1"/>
    <property type="molecule type" value="Genomic_DNA"/>
</dbReference>
<evidence type="ECO:0000313" key="4">
    <source>
        <dbReference type="Proteomes" id="UP001311915"/>
    </source>
</evidence>
<sequence length="217" mass="24584">MTAQVNRDVGPRVNANESTLASRLRDFVRMNPHIFLVSKVGEDPQEFLDEVYKIVNTMGVTSREEAELASYQLKDIAQVWFTQWKANRPVEAGLIEWEEFKGAFLSKYFPHEKRKYAPFLVSNSRDEMSRFVIGVSDLVKEECCIAMFHDDMNISRLVVYAQSIEEFKKRAPNQDSSSAPKVTQERGSGPPFAKPNCHNCGKKHHGKCLAGTTGCYG</sequence>
<protein>
    <recommendedName>
        <fullName evidence="2">Retrotransposon gag domain-containing protein</fullName>
    </recommendedName>
</protein>
<dbReference type="PANTHER" id="PTHR34482">
    <property type="entry name" value="DNA DAMAGE-INDUCIBLE PROTEIN 1-LIKE"/>
    <property type="match status" value="1"/>
</dbReference>
<gene>
    <name evidence="3" type="ORF">R3W88_011669</name>
</gene>
<dbReference type="PANTHER" id="PTHR34482:SF57">
    <property type="entry name" value="RETROTRANSPOSON GAG DOMAIN-CONTAINING PROTEIN"/>
    <property type="match status" value="1"/>
</dbReference>
<reference evidence="3 4" key="1">
    <citation type="submission" date="2023-10" db="EMBL/GenBank/DDBJ databases">
        <title>Genome-Wide Identification Analysis in wild type Solanum Pinnatisectum Reveals Some Genes Defensing Phytophthora Infestans.</title>
        <authorList>
            <person name="Sun C."/>
        </authorList>
    </citation>
    <scope>NUCLEOTIDE SEQUENCE [LARGE SCALE GENOMIC DNA]</scope>
    <source>
        <strain evidence="3">LQN</strain>
        <tissue evidence="3">Leaf</tissue>
    </source>
</reference>
<name>A0AAV9L6U4_9SOLN</name>
<evidence type="ECO:0000259" key="2">
    <source>
        <dbReference type="Pfam" id="PF03732"/>
    </source>
</evidence>
<keyword evidence="4" id="KW-1185">Reference proteome</keyword>
<dbReference type="Pfam" id="PF03732">
    <property type="entry name" value="Retrotrans_gag"/>
    <property type="match status" value="1"/>
</dbReference>
<organism evidence="3 4">
    <name type="scientific">Solanum pinnatisectum</name>
    <name type="common">tansyleaf nightshade</name>
    <dbReference type="NCBI Taxonomy" id="50273"/>
    <lineage>
        <taxon>Eukaryota</taxon>
        <taxon>Viridiplantae</taxon>
        <taxon>Streptophyta</taxon>
        <taxon>Embryophyta</taxon>
        <taxon>Tracheophyta</taxon>
        <taxon>Spermatophyta</taxon>
        <taxon>Magnoliopsida</taxon>
        <taxon>eudicotyledons</taxon>
        <taxon>Gunneridae</taxon>
        <taxon>Pentapetalae</taxon>
        <taxon>asterids</taxon>
        <taxon>lamiids</taxon>
        <taxon>Solanales</taxon>
        <taxon>Solanaceae</taxon>
        <taxon>Solanoideae</taxon>
        <taxon>Solaneae</taxon>
        <taxon>Solanum</taxon>
    </lineage>
</organism>